<gene>
    <name evidence="4" type="ORF">MNOR_LOCUS28319</name>
</gene>
<feature type="region of interest" description="Disordered" evidence="2">
    <location>
        <begin position="2387"/>
        <end position="2454"/>
    </location>
</feature>
<feature type="compositionally biased region" description="Basic residues" evidence="2">
    <location>
        <begin position="246"/>
        <end position="260"/>
    </location>
</feature>
<feature type="compositionally biased region" description="Basic and acidic residues" evidence="2">
    <location>
        <begin position="192"/>
        <end position="214"/>
    </location>
</feature>
<feature type="compositionally biased region" description="Polar residues" evidence="2">
    <location>
        <begin position="339"/>
        <end position="349"/>
    </location>
</feature>
<feature type="compositionally biased region" description="Basic and acidic residues" evidence="2">
    <location>
        <begin position="317"/>
        <end position="330"/>
    </location>
</feature>
<evidence type="ECO:0000256" key="1">
    <source>
        <dbReference type="SAM" id="Coils"/>
    </source>
</evidence>
<feature type="region of interest" description="Disordered" evidence="2">
    <location>
        <begin position="1592"/>
        <end position="1619"/>
    </location>
</feature>
<protein>
    <recommendedName>
        <fullName evidence="3">Putative zinc-finger domain-containing protein</fullName>
    </recommendedName>
</protein>
<dbReference type="Proteomes" id="UP001497623">
    <property type="component" value="Unassembled WGS sequence"/>
</dbReference>
<feature type="compositionally biased region" description="Basic residues" evidence="2">
    <location>
        <begin position="2816"/>
        <end position="2829"/>
    </location>
</feature>
<feature type="compositionally biased region" description="Basic residues" evidence="2">
    <location>
        <begin position="106"/>
        <end position="125"/>
    </location>
</feature>
<dbReference type="EMBL" id="CAXKWB010031054">
    <property type="protein sequence ID" value="CAL4139050.1"/>
    <property type="molecule type" value="Genomic_DNA"/>
</dbReference>
<feature type="coiled-coil region" evidence="1">
    <location>
        <begin position="1189"/>
        <end position="1232"/>
    </location>
</feature>
<feature type="region of interest" description="Disordered" evidence="2">
    <location>
        <begin position="60"/>
        <end position="353"/>
    </location>
</feature>
<feature type="compositionally biased region" description="Polar residues" evidence="2">
    <location>
        <begin position="920"/>
        <end position="931"/>
    </location>
</feature>
<feature type="compositionally biased region" description="Basic residues" evidence="2">
    <location>
        <begin position="2882"/>
        <end position="2899"/>
    </location>
</feature>
<dbReference type="Pfam" id="PF10650">
    <property type="entry name" value="zf-C3H1"/>
    <property type="match status" value="1"/>
</dbReference>
<feature type="region of interest" description="Disordered" evidence="2">
    <location>
        <begin position="970"/>
        <end position="1002"/>
    </location>
</feature>
<feature type="domain" description="Putative zinc-finger" evidence="3">
    <location>
        <begin position="2471"/>
        <end position="2491"/>
    </location>
</feature>
<accession>A0AAV2RUR9</accession>
<feature type="compositionally biased region" description="Polar residues" evidence="2">
    <location>
        <begin position="974"/>
        <end position="986"/>
    </location>
</feature>
<feature type="compositionally biased region" description="Polar residues" evidence="2">
    <location>
        <begin position="2387"/>
        <end position="2422"/>
    </location>
</feature>
<evidence type="ECO:0000256" key="2">
    <source>
        <dbReference type="SAM" id="MobiDB-lite"/>
    </source>
</evidence>
<comment type="caution">
    <text evidence="4">The sequence shown here is derived from an EMBL/GenBank/DDBJ whole genome shotgun (WGS) entry which is preliminary data.</text>
</comment>
<organism evidence="4 5">
    <name type="scientific">Meganyctiphanes norvegica</name>
    <name type="common">Northern krill</name>
    <name type="synonym">Thysanopoda norvegica</name>
    <dbReference type="NCBI Taxonomy" id="48144"/>
    <lineage>
        <taxon>Eukaryota</taxon>
        <taxon>Metazoa</taxon>
        <taxon>Ecdysozoa</taxon>
        <taxon>Arthropoda</taxon>
        <taxon>Crustacea</taxon>
        <taxon>Multicrustacea</taxon>
        <taxon>Malacostraca</taxon>
        <taxon>Eumalacostraca</taxon>
        <taxon>Eucarida</taxon>
        <taxon>Euphausiacea</taxon>
        <taxon>Euphausiidae</taxon>
        <taxon>Meganyctiphanes</taxon>
    </lineage>
</organism>
<feature type="compositionally biased region" description="Basic and acidic residues" evidence="2">
    <location>
        <begin position="902"/>
        <end position="916"/>
    </location>
</feature>
<evidence type="ECO:0000259" key="3">
    <source>
        <dbReference type="Pfam" id="PF10650"/>
    </source>
</evidence>
<feature type="compositionally biased region" description="Basic residues" evidence="2">
    <location>
        <begin position="135"/>
        <end position="148"/>
    </location>
</feature>
<sequence>MEVDAENEFWEIVSGPEEGEISEEDEECEDNTQLTSDVTGYTRKDKCSTTVIYDDRGRTTIVGGSEKNNAWPVSSYSTSDRTKHREKEDDIIIVKKVVAKKSSEKHPKKIRHHSKKRGRHRKHKSRSQEVSKSSSKTRHNVKKSRKSRSVSVSSCTSLSSNTSGSNSDIESSSCSCSLSRSPSPNRKRSKSRSPDNNKMRGKENKHGSLTEKKLLNRLRPYSPPKPEPEEKRSYKSSQSYSTVKRSLPKKGSSRGTHRRSPLSYNEVQTNSSGSSSKSKLTGSSRNGKIGSISSIVRKNRPTNISNSKTTNSSKRNSSKDISKSRNDHSSKPRRKIIEPTTNSNITVENISLPGGAAPTPGSIGEMLLKKQMKGVLRKPAPEKDDLKDCVENSLVLSTGSSAENGNTIEASVLQNKSTDDGSNQDVLGQDEDEILQLRLVALKSSLKVLSQVRREGRDVTISSQIHSEIDQVQQSVIKENTCEETTENSSVIDDVKKELPNCQSPQCEIIEEVYNVDASPLDVLFETALGLSPTNSPDSKWPLVNLENSSQNAQLNLEVSNGTGNTDILAISTRKSYLDDVKDDKGKCQNQIEEILLEPEDQNQDPVDMDICDSSPEDNDILDEEVILEEVGEDISIISNNRVVLNSNSCPQEISDGLGSDKKDQTNFQIPVEWAYMMPPPPPADQPENDISNFNNWCYDQNMYLQTMQQSSYDSQQVPYDSSNQTQYPNYQKAQMDPSMTTTWQQNISHWNNHYDNTYGNVTDNLLNIPKATNDLPDDLLNVSNAKLAHSEASDDTHDQKKIHTDNQSSDSKELKDTAAQYYQAFMSAIYTRQNSDSNSDTLNTDKTMEEEISMHFSPSQMEQQIDALLAMSRSKKNTLITVVQSQSTRGERKRRRRARMREKLQAKKAEKKALKQQEPTNKVLNTSVETNTPQSTSSPVVSSPNVTDDDNEDLDLLRAQLLIDLHKKRNKQEQLQENSTKSVTSGPVKAGPSMSSDTSNIKSRAIVKRTVVKKLRGAQRTDTSEHSKVLSKNRNASFKLHDIGGFSLDPKSTRFDFPIPKDMPKFKFPPVKPVIISLNPDDDTTDEEDNNENNFPSTSSLPSRSSSPSTSKESLISIGNPASAVSGQSIDDLLKSFRNVGPPQVNQNKKIMAAQGKTKAPCKESLTPATPNIVRHLSRTQQLEYLQLKEQIRKKEIQQRKRQQILKQKQKTEANKKFEAIEERVKRMKINSSNKKIIAIEEKIKLAKAFSKDDVSKLIKPNVSNSNRKTLSEEKEYNNYPENADQGNLLFPTQFSTVEHDISAPGNSLESKNVGKSISTVHSCISNKINDKLLQKKIDPPERVSENVTESEFYEKSNVTEGVNNYTMILNKINDTDDINVSNNTVETSSNQDTSLPCSPKISNVSSQNINYMDEDEDVLRLMVLQTINRRNATSTTTVPPKKPESDSINTEKVSQAVIKNEKCVNPNGSPQNVQEEEPSFIKKSDSKVEINIKSNNTIIEDVSEKKDNAINEKSNLLLGVDTKVKLRDECNGSALKTNEKVEESSECALKLDETGQCDEDEDYGSEQDSDLVLPEEWFDVDELEDILLDHGSPTSQKTSKENGSIEHTNSKVMSPLKGNKSNYINENSTPKANVDVMLYSEINSNVDVIKSNCKENVHSLQKDSKETSQSIHENQLLGAIKSDVETTLPIDKSVSTEAMEKDMHIEKICDAESDITCQNTAEKGTENFISPIPNKEKILKYIPIINEQNCTEDIKVCGESKDLNENQKEQIGLKLSENSQKKIKSNNNVAESFDIMKDSVKDCQNHETNEPSFIKSEMNIVKKVVTSDDEKMDISLISNEDNKIAINESNCQNQEINEPSVIKSEINIVKKVVTSITSEINIVKKEATSDDEKIDISLMSNEDNKIAINESNCQNQEINEPSVIKSEINIVKKVGTPDNEKIDISLTSNEDNGITFNESIDSSGKTEDNLNCNFNSKLDQGTEVLTKDSKSLKKCAETRISMPLCNNASDGQISLTKNKIDESKTFNEHSSISISPTSICNITTTTSNTTTITTTTTTSTTSSNFISSATSKNGLQILSAKTTNLHDTPITHSKPITNARTLTQVPLPGMPNKSSSTNKALNKQTVGILNTNKVSCSKTPQKTKPMQKKSLILLRNIEADYKKRRINMSSMISSLHGLVQEATAEERQRQAMRERATALRQELQNLETQFEVSCRQVKQKMSRIKTLQTQVNTERKIVSELERKGQILGQQELGSQYKLSKVLSIPSNIKSDQTKNLQQVNTLNNKQKQPVVAMTTKTSSVVHNVVPNQHKSVSLVTSSSSGKESTLSKSQDNIKKAAVVIPDSLRLYNNQKSVSSEKIANESNDKNIKIVQNINLSKNDTACKTSRINSSNNGSALSFSKDVTQKASSRTGVDDPNNQKNEMEKRNMSEKRKDPPDINFSFKGSKQKTSETLHELNEECKKVSEMDVMCPYDLMGRCNDDSCPYLHLKTDHQKANCGENLTAKNFGKKSVVNCRSNVNKQLSVDATNVKQHTINVEGSHEKDKQIHLEPNVEQNSAKHKSKSNINTVTDEININCEKSNNKDLLQTEGKDKSSCSVESLAQESLHIKDIKNITLETQDSQSDLVLNKNEENPPLKSVFGVIRRRNKSFVKSNVCESINIVAVDDDSAKSSLKLKVVMETDKVESKDCIKKNENINLNIEEDSMFIKDKDNIDSNKFDLINKTEDCLTQNNINIVNENSDTFKPVMELLDIEQDKEERIDRNVFQISDIIGNDSQNDKNLASDSDFGTNESPTLRVSSRKRSCPTNSNTETPRRGRSGTRGRGRGAVRGRSGSSTRSSSSTRSQNNSCSREREASPLPTKVPKIPSKVSKESTKVTRGAGRGRRGKTPQKKGKRKEQ</sequence>
<feature type="compositionally biased region" description="Basic residues" evidence="2">
    <location>
        <begin position="892"/>
        <end position="901"/>
    </location>
</feature>
<keyword evidence="1" id="KW-0175">Coiled coil</keyword>
<name>A0AAV2RUR9_MEGNR</name>
<feature type="compositionally biased region" description="Basic and acidic residues" evidence="2">
    <location>
        <begin position="2423"/>
        <end position="2438"/>
    </location>
</feature>
<evidence type="ECO:0000313" key="4">
    <source>
        <dbReference type="EMBL" id="CAL4139050.1"/>
    </source>
</evidence>
<feature type="compositionally biased region" description="Low complexity" evidence="2">
    <location>
        <begin position="149"/>
        <end position="184"/>
    </location>
</feature>
<dbReference type="InterPro" id="IPR019607">
    <property type="entry name" value="Putative_zinc-finger_domain"/>
</dbReference>
<feature type="region of interest" description="Disordered" evidence="2">
    <location>
        <begin position="2774"/>
        <end position="2899"/>
    </location>
</feature>
<feature type="compositionally biased region" description="Low complexity" evidence="2">
    <location>
        <begin position="932"/>
        <end position="947"/>
    </location>
</feature>
<evidence type="ECO:0000313" key="5">
    <source>
        <dbReference type="Proteomes" id="UP001497623"/>
    </source>
</evidence>
<feature type="compositionally biased region" description="Low complexity" evidence="2">
    <location>
        <begin position="271"/>
        <end position="284"/>
    </location>
</feature>
<feature type="compositionally biased region" description="Polar residues" evidence="2">
    <location>
        <begin position="2774"/>
        <end position="2798"/>
    </location>
</feature>
<proteinExistence type="predicted"/>
<feature type="compositionally biased region" description="Low complexity" evidence="2">
    <location>
        <begin position="2830"/>
        <end position="2845"/>
    </location>
</feature>
<feature type="coiled-coil region" evidence="1">
    <location>
        <begin position="2177"/>
        <end position="2246"/>
    </location>
</feature>
<keyword evidence="5" id="KW-1185">Reference proteome</keyword>
<feature type="compositionally biased region" description="Polar residues" evidence="2">
    <location>
        <begin position="66"/>
        <end position="79"/>
    </location>
</feature>
<feature type="compositionally biased region" description="Low complexity" evidence="2">
    <location>
        <begin position="302"/>
        <end position="315"/>
    </location>
</feature>
<feature type="region of interest" description="Disordered" evidence="2">
    <location>
        <begin position="2314"/>
        <end position="2333"/>
    </location>
</feature>
<feature type="region of interest" description="Disordered" evidence="2">
    <location>
        <begin position="791"/>
        <end position="815"/>
    </location>
</feature>
<feature type="compositionally biased region" description="Acidic residues" evidence="2">
    <location>
        <begin position="1081"/>
        <end position="1092"/>
    </location>
</feature>
<feature type="region of interest" description="Disordered" evidence="2">
    <location>
        <begin position="1069"/>
        <end position="1118"/>
    </location>
</feature>
<feature type="compositionally biased region" description="Low complexity" evidence="2">
    <location>
        <begin position="2314"/>
        <end position="2332"/>
    </location>
</feature>
<reference evidence="4 5" key="1">
    <citation type="submission" date="2024-05" db="EMBL/GenBank/DDBJ databases">
        <authorList>
            <person name="Wallberg A."/>
        </authorList>
    </citation>
    <scope>NUCLEOTIDE SEQUENCE [LARGE SCALE GENOMIC DNA]</scope>
</reference>
<feature type="compositionally biased region" description="Basic and acidic residues" evidence="2">
    <location>
        <begin position="80"/>
        <end position="93"/>
    </location>
</feature>
<feature type="region of interest" description="Disordered" evidence="2">
    <location>
        <begin position="882"/>
        <end position="952"/>
    </location>
</feature>
<feature type="compositionally biased region" description="Low complexity" evidence="2">
    <location>
        <begin position="1093"/>
        <end position="1118"/>
    </location>
</feature>